<dbReference type="InterPro" id="IPR049900">
    <property type="entry name" value="PKS_mFAS_DH"/>
</dbReference>
<dbReference type="InterPro" id="IPR050091">
    <property type="entry name" value="PKS_NRPS_Biosynth_Enz"/>
</dbReference>
<dbReference type="Pfam" id="PF08659">
    <property type="entry name" value="KR"/>
    <property type="match status" value="1"/>
</dbReference>
<keyword evidence="7" id="KW-0012">Acyltransferase</keyword>
<evidence type="ECO:0000256" key="8">
    <source>
        <dbReference type="PROSITE-ProRule" id="PRU01363"/>
    </source>
</evidence>
<dbReference type="PROSITE" id="PS00012">
    <property type="entry name" value="PHOSPHOPANTETHEINE"/>
    <property type="match status" value="1"/>
</dbReference>
<reference evidence="11 12" key="1">
    <citation type="submission" date="2021-01" db="EMBL/GenBank/DDBJ databases">
        <title>WGS of actinomycetes isolated from Thailand.</title>
        <authorList>
            <person name="Thawai C."/>
        </authorList>
    </citation>
    <scope>NUCLEOTIDE SEQUENCE [LARGE SCALE GENOMIC DNA]</scope>
    <source>
        <strain evidence="11 12">CA1R205</strain>
    </source>
</reference>
<dbReference type="SMART" id="SM00826">
    <property type="entry name" value="PKS_DH"/>
    <property type="match status" value="1"/>
</dbReference>
<gene>
    <name evidence="11" type="ORF">JK363_39900</name>
</gene>
<keyword evidence="5" id="KW-0045">Antibiotic biosynthesis</keyword>
<dbReference type="PANTHER" id="PTHR43775:SF51">
    <property type="entry name" value="INACTIVE PHENOLPHTHIOCEROL SYNTHESIS POLYKETIDE SYNTHASE TYPE I PKS1-RELATED"/>
    <property type="match status" value="1"/>
</dbReference>
<keyword evidence="12" id="KW-1185">Reference proteome</keyword>
<evidence type="ECO:0000259" key="9">
    <source>
        <dbReference type="PROSITE" id="PS50075"/>
    </source>
</evidence>
<dbReference type="InterPro" id="IPR016039">
    <property type="entry name" value="Thiolase-like"/>
</dbReference>
<dbReference type="InterPro" id="IPR032821">
    <property type="entry name" value="PKS_assoc"/>
</dbReference>
<evidence type="ECO:0000256" key="5">
    <source>
        <dbReference type="ARBA" id="ARBA00023194"/>
    </source>
</evidence>
<feature type="active site" description="Proton donor; for dehydratase activity" evidence="8">
    <location>
        <position position="704"/>
    </location>
</feature>
<dbReference type="SUPFAM" id="SSF47336">
    <property type="entry name" value="ACP-like"/>
    <property type="match status" value="1"/>
</dbReference>
<dbReference type="PROSITE" id="PS52019">
    <property type="entry name" value="PKS_MFAS_DH"/>
    <property type="match status" value="1"/>
</dbReference>
<keyword evidence="4" id="KW-0808">Transferase</keyword>
<dbReference type="SUPFAM" id="SSF53901">
    <property type="entry name" value="Thiolase-like"/>
    <property type="match status" value="1"/>
</dbReference>
<dbReference type="PANTHER" id="PTHR43775">
    <property type="entry name" value="FATTY ACID SYNTHASE"/>
    <property type="match status" value="1"/>
</dbReference>
<dbReference type="SMART" id="SM00822">
    <property type="entry name" value="PKS_KR"/>
    <property type="match status" value="1"/>
</dbReference>
<name>A0ABS1NRB3_9ACTN</name>
<feature type="domain" description="Carrier" evidence="9">
    <location>
        <begin position="1291"/>
        <end position="1366"/>
    </location>
</feature>
<feature type="active site" description="Proton acceptor; for dehydratase activity" evidence="8">
    <location>
        <position position="538"/>
    </location>
</feature>
<dbReference type="PROSITE" id="PS50075">
    <property type="entry name" value="CARRIER"/>
    <property type="match status" value="1"/>
</dbReference>
<evidence type="ECO:0000256" key="4">
    <source>
        <dbReference type="ARBA" id="ARBA00022679"/>
    </source>
</evidence>
<dbReference type="SMART" id="SM00823">
    <property type="entry name" value="PKS_PP"/>
    <property type="match status" value="1"/>
</dbReference>
<dbReference type="InterPro" id="IPR020807">
    <property type="entry name" value="PKS_DH"/>
</dbReference>
<dbReference type="Gene3D" id="3.10.129.110">
    <property type="entry name" value="Polyketide synthase dehydratase"/>
    <property type="match status" value="1"/>
</dbReference>
<dbReference type="InterPro" id="IPR049551">
    <property type="entry name" value="PKS_DH_C"/>
</dbReference>
<dbReference type="SUPFAM" id="SSF52151">
    <property type="entry name" value="FabD/lysophospholipase-like"/>
    <property type="match status" value="1"/>
</dbReference>
<feature type="region of interest" description="C-terminal hotdog fold" evidence="8">
    <location>
        <begin position="645"/>
        <end position="792"/>
    </location>
</feature>
<keyword evidence="3" id="KW-0597">Phosphoprotein</keyword>
<dbReference type="SUPFAM" id="SSF55048">
    <property type="entry name" value="Probable ACP-binding domain of malonyl-CoA ACP transacylase"/>
    <property type="match status" value="1"/>
</dbReference>
<dbReference type="Gene3D" id="3.30.70.3290">
    <property type="match status" value="1"/>
</dbReference>
<dbReference type="InterPro" id="IPR006162">
    <property type="entry name" value="Ppantetheine_attach_site"/>
</dbReference>
<evidence type="ECO:0000256" key="6">
    <source>
        <dbReference type="ARBA" id="ARBA00023268"/>
    </source>
</evidence>
<feature type="domain" description="PKS/mFAS DH" evidence="10">
    <location>
        <begin position="506"/>
        <end position="792"/>
    </location>
</feature>
<dbReference type="Pfam" id="PF16197">
    <property type="entry name" value="KAsynt_C_assoc"/>
    <property type="match status" value="1"/>
</dbReference>
<protein>
    <submittedName>
        <fullName evidence="11">SDR family NAD(P)-dependent oxidoreductase</fullName>
    </submittedName>
</protein>
<dbReference type="Gene3D" id="3.40.366.10">
    <property type="entry name" value="Malonyl-Coenzyme A Acyl Carrier Protein, domain 2"/>
    <property type="match status" value="1"/>
</dbReference>
<evidence type="ECO:0000256" key="2">
    <source>
        <dbReference type="ARBA" id="ARBA00022450"/>
    </source>
</evidence>
<dbReference type="SMART" id="SM01294">
    <property type="entry name" value="PKS_PP_betabranch"/>
    <property type="match status" value="1"/>
</dbReference>
<dbReference type="InterPro" id="IPR013968">
    <property type="entry name" value="PKS_KR"/>
</dbReference>
<dbReference type="InterPro" id="IPR009081">
    <property type="entry name" value="PP-bd_ACP"/>
</dbReference>
<dbReference type="InterPro" id="IPR014043">
    <property type="entry name" value="Acyl_transferase_dom"/>
</dbReference>
<feature type="non-terminal residue" evidence="11">
    <location>
        <position position="1"/>
    </location>
</feature>
<evidence type="ECO:0000313" key="11">
    <source>
        <dbReference type="EMBL" id="MBL1102646.1"/>
    </source>
</evidence>
<accession>A0ABS1NRB3</accession>
<dbReference type="CDD" id="cd08956">
    <property type="entry name" value="KR_3_FAS_SDR_x"/>
    <property type="match status" value="1"/>
</dbReference>
<dbReference type="SUPFAM" id="SSF51735">
    <property type="entry name" value="NAD(P)-binding Rossmann-fold domains"/>
    <property type="match status" value="2"/>
</dbReference>
<keyword evidence="6" id="KW-0511">Multifunctional enzyme</keyword>
<comment type="caution">
    <text evidence="11">The sequence shown here is derived from an EMBL/GenBank/DDBJ whole genome shotgun (WGS) entry which is preliminary data.</text>
</comment>
<evidence type="ECO:0000259" key="10">
    <source>
        <dbReference type="PROSITE" id="PS52019"/>
    </source>
</evidence>
<evidence type="ECO:0000256" key="3">
    <source>
        <dbReference type="ARBA" id="ARBA00022553"/>
    </source>
</evidence>
<proteinExistence type="predicted"/>
<dbReference type="InterPro" id="IPR042104">
    <property type="entry name" value="PKS_dehydratase_sf"/>
</dbReference>
<dbReference type="EMBL" id="JAERRF010000055">
    <property type="protein sequence ID" value="MBL1102646.1"/>
    <property type="molecule type" value="Genomic_DNA"/>
</dbReference>
<dbReference type="InterPro" id="IPR036736">
    <property type="entry name" value="ACP-like_sf"/>
</dbReference>
<dbReference type="Proteomes" id="UP000634229">
    <property type="component" value="Unassembled WGS sequence"/>
</dbReference>
<dbReference type="Gene3D" id="3.40.47.10">
    <property type="match status" value="1"/>
</dbReference>
<dbReference type="Gene3D" id="3.40.50.720">
    <property type="entry name" value="NAD(P)-binding Rossmann-like Domain"/>
    <property type="match status" value="1"/>
</dbReference>
<dbReference type="InterPro" id="IPR016035">
    <property type="entry name" value="Acyl_Trfase/lysoPLipase"/>
</dbReference>
<organism evidence="11 12">
    <name type="scientific">Streptomyces coffeae</name>
    <dbReference type="NCBI Taxonomy" id="621382"/>
    <lineage>
        <taxon>Bacteria</taxon>
        <taxon>Bacillati</taxon>
        <taxon>Actinomycetota</taxon>
        <taxon>Actinomycetes</taxon>
        <taxon>Kitasatosporales</taxon>
        <taxon>Streptomycetaceae</taxon>
        <taxon>Streptomyces</taxon>
    </lineage>
</organism>
<dbReference type="Pfam" id="PF00698">
    <property type="entry name" value="Acyl_transf_1"/>
    <property type="match status" value="1"/>
</dbReference>
<dbReference type="Pfam" id="PF00550">
    <property type="entry name" value="PP-binding"/>
    <property type="match status" value="1"/>
</dbReference>
<dbReference type="Pfam" id="PF14765">
    <property type="entry name" value="PS-DH"/>
    <property type="match status" value="1"/>
</dbReference>
<feature type="region of interest" description="N-terminal hotdog fold" evidence="8">
    <location>
        <begin position="506"/>
        <end position="632"/>
    </location>
</feature>
<comment type="pathway">
    <text evidence="1">Antibiotic biosynthesis.</text>
</comment>
<dbReference type="SMART" id="SM00827">
    <property type="entry name" value="PKS_AT"/>
    <property type="match status" value="1"/>
</dbReference>
<evidence type="ECO:0000256" key="1">
    <source>
        <dbReference type="ARBA" id="ARBA00004792"/>
    </source>
</evidence>
<evidence type="ECO:0000256" key="7">
    <source>
        <dbReference type="ARBA" id="ARBA00023315"/>
    </source>
</evidence>
<dbReference type="InterPro" id="IPR049552">
    <property type="entry name" value="PKS_DH_N"/>
</dbReference>
<dbReference type="Gene3D" id="1.10.1200.10">
    <property type="entry name" value="ACP-like"/>
    <property type="match status" value="1"/>
</dbReference>
<dbReference type="Pfam" id="PF21089">
    <property type="entry name" value="PKS_DH_N"/>
    <property type="match status" value="1"/>
</dbReference>
<sequence>LLPRTLHADVSSSHVDWTAGDVQVLTENTAWPEMSRPRRAGISSFGLSGTNAHVILEAGPAVEQPVEEHGAGLSTVPWVVSAKTEGALQAQLDRIRSAAEEQRLSPVDVGFSLATSRSLFEHRAVLLASDQGVAEAARGAAGEGSMAFLFSGQGAQRLGMGRELYDRFPVFAEALDSVLTHLDGPVGEVMWGEDAEELSRTGYAQQALFAVEVALFRLVESLGIRPDFVAGHSIGEVAVAHVAGVLSLADACVLVRARARLMEALPSGGVMVAVQAAEGEVVPLVAGASGRVSVAAVNGPSSVVISGEEAAVLEIAAHFDAEGRRTKRLAVSHAFHSPLMDPMLDEFRSVVEGLEFGAASIPVVSNLTGAVAAAEEICSPEYWVRHVRETVRFADGIQTLSTEGVGAFLELGPDGVLSALVGDQVPDAAVAVPVLRKDRSEETTAITALAQLHVSGMAVDWHALFAGSGARRVELPTYAFQRRWFWPVGSVGVGDVRAVGLVSAEHPLLGAAVSLADSDGVVFAGRLSLASHPWLSDHVVMGHVLLPGTAFVELAIRAGDEVGCGRIEELTLSAPLVLPEQGAVQIQVRVGEDTGVEDSRRTVTVHSRPDDEPGAAWTQHATGVLSDEPAEPFSFDAAVWPPVGAQPIDVGNRYAELADAGFDYGAVFQGLQSVWRLDGQVLADVALPEGTDIQRFGAHPALLDALLHAAGFADGATDDEGLDGDGQGNGGAALPFSWEGVSLFASSATAVRVRLTRTSRDTIEIRAADTTGNPVFSVNGLVVRPVTPEQLGTRPHTGGDSLYRLEWTESTSQAETALSEVAVVDVPDDIAELVRAAGMEVQAYPDLDALAAVDDVVPDIVLTQLKTPRLISESGHGTVEATHATVSRALWLVQEWLADERFASSRLVVLTRHATSDDLTVAAACGLVRSAQTENPDRITLLDLDLDLDLDLGLDSGLDMDRFAPLLRKALTTPDPELAIRDGQVLAARLGRMPLPAPATPAPATHAQASSPESGTAWTGAGTVLITGGTGGLGAVLARHLAREHNVTDLLLLSRRGPDAPGAAELVEELTGWGASTQVVACDVADRAALEHVLSQHEVTAVVHTAGILDDSVIGSLTPERLDAVLRPKADAAWHLHELTQNVSAFVVFSSAAGTFGGAGQGNYAAANAFLDALVRYRRKRGLPGVSLAWGPWEQAGGMVGELSPAERDRIHRAGFPPLSTEQGVALFDAALSTPEAVLLPVRLDLPVLRTRDDVHPLLRSLVRTRRTAGQPADPGLAHRLAGMDEDEQREALLDLVCSQAAAVLGHDGAAAVEHSRAFRDLGFDSLTSVELRNGLSAATGLRLTATLALDYPTPMELAAYLHTRLVSEELSGQGSILATLDHLEQALTKVSVDAAARKQIAGRLDVLRSRWAALQAEDGTGDRGFDLESASDDEMFAFLDDELGGL</sequence>
<dbReference type="InterPro" id="IPR001227">
    <property type="entry name" value="Ac_transferase_dom_sf"/>
</dbReference>
<dbReference type="InterPro" id="IPR036291">
    <property type="entry name" value="NAD(P)-bd_dom_sf"/>
</dbReference>
<dbReference type="InterPro" id="IPR057326">
    <property type="entry name" value="KR_dom"/>
</dbReference>
<dbReference type="InterPro" id="IPR020806">
    <property type="entry name" value="PKS_PP-bd"/>
</dbReference>
<evidence type="ECO:0000313" key="12">
    <source>
        <dbReference type="Proteomes" id="UP000634229"/>
    </source>
</evidence>
<keyword evidence="2" id="KW-0596">Phosphopantetheine</keyword>
<dbReference type="InterPro" id="IPR016036">
    <property type="entry name" value="Malonyl_transacylase_ACP-bd"/>
</dbReference>